<proteinExistence type="predicted"/>
<gene>
    <name evidence="2" type="ORF">SeLEV6574_g07940</name>
    <name evidence="3" type="ORF">SeMB42_g00913</name>
</gene>
<accession>A0A507CCQ4</accession>
<dbReference type="GO" id="GO:0051260">
    <property type="term" value="P:protein homooligomerization"/>
    <property type="evidence" value="ECO:0007669"/>
    <property type="project" value="InterPro"/>
</dbReference>
<dbReference type="EMBL" id="QEAN01000020">
    <property type="protein sequence ID" value="TPX53208.1"/>
    <property type="molecule type" value="Genomic_DNA"/>
</dbReference>
<dbReference type="SUPFAM" id="SSF54695">
    <property type="entry name" value="POZ domain"/>
    <property type="match status" value="1"/>
</dbReference>
<dbReference type="EMBL" id="QEAM01000659">
    <property type="protein sequence ID" value="TPX37281.1"/>
    <property type="molecule type" value="Genomic_DNA"/>
</dbReference>
<keyword evidence="4" id="KW-1185">Reference proteome</keyword>
<dbReference type="Gene3D" id="3.30.710.10">
    <property type="entry name" value="Potassium Channel Kv1.1, Chain A"/>
    <property type="match status" value="1"/>
</dbReference>
<dbReference type="AlphaFoldDB" id="A0A507CCQ4"/>
<name>A0A507CCQ4_9FUNG</name>
<dbReference type="InterPro" id="IPR003131">
    <property type="entry name" value="T1-type_BTB"/>
</dbReference>
<evidence type="ECO:0000313" key="2">
    <source>
        <dbReference type="EMBL" id="TPX37281.1"/>
    </source>
</evidence>
<evidence type="ECO:0000259" key="1">
    <source>
        <dbReference type="Pfam" id="PF02214"/>
    </source>
</evidence>
<dbReference type="InterPro" id="IPR011333">
    <property type="entry name" value="SKP1/BTB/POZ_sf"/>
</dbReference>
<dbReference type="STRING" id="286115.A0A507CCQ4"/>
<dbReference type="PANTHER" id="PTHR31758">
    <property type="entry name" value="BTB/POZ DOMAIN-CONTAINING PROTEIN YLR108C"/>
    <property type="match status" value="1"/>
</dbReference>
<dbReference type="Pfam" id="PF02214">
    <property type="entry name" value="BTB_2"/>
    <property type="match status" value="1"/>
</dbReference>
<dbReference type="Proteomes" id="UP000320475">
    <property type="component" value="Unassembled WGS sequence"/>
</dbReference>
<dbReference type="OrthoDB" id="2370221at2759"/>
<sequence>MDMASKQYYRIQVGGSAGRTFELSRETLSNDSPNHFTAAFLGGFSESTTTDLHIDRDPNLFEFIVRYLQGYTIMPITESPLPNMSLEVFKANLLADAQFYGLSGLMDRLDPPTASPTGTPTPPPSPHITIWNPLKQRHEILVPLRNVDAARLRFGEAVLFTDDEGVPVVARFVAREVLCKLSLAQYATTNNTTFTHVLFTYSNEKEKEAIVSIAGGFNQEDIGSSNLLDACFDIKGLLFTGKDVTECEWLLECKPNIPSEEYERLNRLRWLIARGGRTVSLFLDQMLFTVERAVDQPCMMIVSARGIRQEEYGWRTSATGVSQH</sequence>
<dbReference type="Proteomes" id="UP000317494">
    <property type="component" value="Unassembled WGS sequence"/>
</dbReference>
<evidence type="ECO:0000313" key="5">
    <source>
        <dbReference type="Proteomes" id="UP000320475"/>
    </source>
</evidence>
<dbReference type="PANTHER" id="PTHR31758:SF2">
    <property type="entry name" value="BTB_POZ DOMAIN-CONTAINING PROTEIN YLR108C"/>
    <property type="match status" value="1"/>
</dbReference>
<reference evidence="4 5" key="1">
    <citation type="journal article" date="2019" name="Sci. Rep.">
        <title>Comparative genomics of chytrid fungi reveal insights into the obligate biotrophic and pathogenic lifestyle of Synchytrium endobioticum.</title>
        <authorList>
            <person name="van de Vossenberg B.T.L.H."/>
            <person name="Warris S."/>
            <person name="Nguyen H.D.T."/>
            <person name="van Gent-Pelzer M.P.E."/>
            <person name="Joly D.L."/>
            <person name="van de Geest H.C."/>
            <person name="Bonants P.J.M."/>
            <person name="Smith D.S."/>
            <person name="Levesque C.A."/>
            <person name="van der Lee T.A.J."/>
        </authorList>
    </citation>
    <scope>NUCLEOTIDE SEQUENCE [LARGE SCALE GENOMIC DNA]</scope>
    <source>
        <strain evidence="2 5">LEV6574</strain>
        <strain evidence="3 4">MB42</strain>
    </source>
</reference>
<protein>
    <recommendedName>
        <fullName evidence="1">Potassium channel tetramerisation-type BTB domain-containing protein</fullName>
    </recommendedName>
</protein>
<evidence type="ECO:0000313" key="3">
    <source>
        <dbReference type="EMBL" id="TPX53208.1"/>
    </source>
</evidence>
<evidence type="ECO:0000313" key="4">
    <source>
        <dbReference type="Proteomes" id="UP000317494"/>
    </source>
</evidence>
<dbReference type="VEuPathDB" id="FungiDB:SeMB42_g00913"/>
<organism evidence="2 5">
    <name type="scientific">Synchytrium endobioticum</name>
    <dbReference type="NCBI Taxonomy" id="286115"/>
    <lineage>
        <taxon>Eukaryota</taxon>
        <taxon>Fungi</taxon>
        <taxon>Fungi incertae sedis</taxon>
        <taxon>Chytridiomycota</taxon>
        <taxon>Chytridiomycota incertae sedis</taxon>
        <taxon>Chytridiomycetes</taxon>
        <taxon>Synchytriales</taxon>
        <taxon>Synchytriaceae</taxon>
        <taxon>Synchytrium</taxon>
    </lineage>
</organism>
<comment type="caution">
    <text evidence="2">The sequence shown here is derived from an EMBL/GenBank/DDBJ whole genome shotgun (WGS) entry which is preliminary data.</text>
</comment>
<feature type="domain" description="Potassium channel tetramerisation-type BTB" evidence="1">
    <location>
        <begin position="17"/>
        <end position="105"/>
    </location>
</feature>